<organism evidence="1 2">
    <name type="scientific">Biomphalaria pfeifferi</name>
    <name type="common">Bloodfluke planorb</name>
    <name type="synonym">Freshwater snail</name>
    <dbReference type="NCBI Taxonomy" id="112525"/>
    <lineage>
        <taxon>Eukaryota</taxon>
        <taxon>Metazoa</taxon>
        <taxon>Spiralia</taxon>
        <taxon>Lophotrochozoa</taxon>
        <taxon>Mollusca</taxon>
        <taxon>Gastropoda</taxon>
        <taxon>Heterobranchia</taxon>
        <taxon>Euthyneura</taxon>
        <taxon>Panpulmonata</taxon>
        <taxon>Hygrophila</taxon>
        <taxon>Lymnaeoidea</taxon>
        <taxon>Planorbidae</taxon>
        <taxon>Biomphalaria</taxon>
    </lineage>
</organism>
<gene>
    <name evidence="1" type="ORF">Bpfe_022266</name>
</gene>
<accession>A0AAD8B6I7</accession>
<keyword evidence="2" id="KW-1185">Reference proteome</keyword>
<reference evidence="1" key="1">
    <citation type="journal article" date="2023" name="PLoS Negl. Trop. Dis.">
        <title>A genome sequence for Biomphalaria pfeifferi, the major vector snail for the human-infecting parasite Schistosoma mansoni.</title>
        <authorList>
            <person name="Bu L."/>
            <person name="Lu L."/>
            <person name="Laidemitt M.R."/>
            <person name="Zhang S.M."/>
            <person name="Mutuku M."/>
            <person name="Mkoji G."/>
            <person name="Steinauer M."/>
            <person name="Loker E.S."/>
        </authorList>
    </citation>
    <scope>NUCLEOTIDE SEQUENCE</scope>
    <source>
        <strain evidence="1">KasaAsao</strain>
    </source>
</reference>
<reference evidence="1" key="2">
    <citation type="submission" date="2023-04" db="EMBL/GenBank/DDBJ databases">
        <authorList>
            <person name="Bu L."/>
            <person name="Lu L."/>
            <person name="Laidemitt M.R."/>
            <person name="Zhang S.M."/>
            <person name="Mutuku M."/>
            <person name="Mkoji G."/>
            <person name="Steinauer M."/>
            <person name="Loker E.S."/>
        </authorList>
    </citation>
    <scope>NUCLEOTIDE SEQUENCE</scope>
    <source>
        <strain evidence="1">KasaAsao</strain>
        <tissue evidence="1">Whole Snail</tissue>
    </source>
</reference>
<protein>
    <submittedName>
        <fullName evidence="1">Uncharacterized protein</fullName>
    </submittedName>
</protein>
<dbReference type="EMBL" id="JASAOG010000139">
    <property type="protein sequence ID" value="KAK0048324.1"/>
    <property type="molecule type" value="Genomic_DNA"/>
</dbReference>
<evidence type="ECO:0000313" key="2">
    <source>
        <dbReference type="Proteomes" id="UP001233172"/>
    </source>
</evidence>
<dbReference type="Proteomes" id="UP001233172">
    <property type="component" value="Unassembled WGS sequence"/>
</dbReference>
<name>A0AAD8B6I7_BIOPF</name>
<dbReference type="AlphaFoldDB" id="A0AAD8B6I7"/>
<proteinExistence type="predicted"/>
<comment type="caution">
    <text evidence="1">The sequence shown here is derived from an EMBL/GenBank/DDBJ whole genome shotgun (WGS) entry which is preliminary data.</text>
</comment>
<evidence type="ECO:0000313" key="1">
    <source>
        <dbReference type="EMBL" id="KAK0048324.1"/>
    </source>
</evidence>
<sequence>MSNHKRKYYKNHPRQALIGEDEYPKTYQFEIESDRVHFVRKWLTYSDKDEVEALTTTPSQEQISQLETEKEAHKHKHKWFWVYDSNRLTFT</sequence>